<evidence type="ECO:0000313" key="4">
    <source>
        <dbReference type="Proteomes" id="UP001597216"/>
    </source>
</evidence>
<evidence type="ECO:0000259" key="1">
    <source>
        <dbReference type="Pfam" id="PF13622"/>
    </source>
</evidence>
<dbReference type="SUPFAM" id="SSF54637">
    <property type="entry name" value="Thioesterase/thiol ester dehydrase-isomerase"/>
    <property type="match status" value="1"/>
</dbReference>
<dbReference type="InterPro" id="IPR029069">
    <property type="entry name" value="HotDog_dom_sf"/>
</dbReference>
<evidence type="ECO:0000259" key="2">
    <source>
        <dbReference type="Pfam" id="PF20789"/>
    </source>
</evidence>
<dbReference type="EMBL" id="JBHTLQ010000012">
    <property type="protein sequence ID" value="MFD1190361.1"/>
    <property type="molecule type" value="Genomic_DNA"/>
</dbReference>
<name>A0ABW3T2A0_9CAUL</name>
<reference evidence="4" key="1">
    <citation type="journal article" date="2019" name="Int. J. Syst. Evol. Microbiol.">
        <title>The Global Catalogue of Microorganisms (GCM) 10K type strain sequencing project: providing services to taxonomists for standard genome sequencing and annotation.</title>
        <authorList>
            <consortium name="The Broad Institute Genomics Platform"/>
            <consortium name="The Broad Institute Genome Sequencing Center for Infectious Disease"/>
            <person name="Wu L."/>
            <person name="Ma J."/>
        </authorList>
    </citation>
    <scope>NUCLEOTIDE SEQUENCE [LARGE SCALE GENOMIC DNA]</scope>
    <source>
        <strain evidence="4">CCUG 55074</strain>
    </source>
</reference>
<keyword evidence="4" id="KW-1185">Reference proteome</keyword>
<sequence length="264" mass="28948">MQNEPFFQRDGILYVPQPIARGPWNPQSLHGRVIAGLLGHALEEAFGEPDFVPARLTVDMFKLPGFDPIEVRTALVRQGGRIKVAEAEFISGGVSMAKASCQFLRRTEAPEGRVYGPGNWDVPKPEDITPPDYGPMGRMWATRPIKGGFNDPNDVRQTWMAEVREIVGGMPLTPFQRVAVACDFVSPFAHVSDKGLGYINSDVTLYLHRLPVGEWIGFEKTDHQAAEGIAVGECRLYDEQGPIGFASCAALGQKRPPPPPPTKA</sequence>
<dbReference type="Gene3D" id="2.40.160.210">
    <property type="entry name" value="Acyl-CoA thioesterase, double hotdog domain"/>
    <property type="match status" value="1"/>
</dbReference>
<dbReference type="RefSeq" id="WP_377353121.1">
    <property type="nucleotide sequence ID" value="NZ_JBHTLQ010000012.1"/>
</dbReference>
<feature type="domain" description="Acyl-CoA thioesterase-like C-terminal" evidence="2">
    <location>
        <begin position="150"/>
        <end position="244"/>
    </location>
</feature>
<dbReference type="InterPro" id="IPR049450">
    <property type="entry name" value="ACOT8-like_C"/>
</dbReference>
<feature type="domain" description="Acyl-CoA thioesterase-like N-terminal HotDog" evidence="1">
    <location>
        <begin position="21"/>
        <end position="103"/>
    </location>
</feature>
<comment type="caution">
    <text evidence="3">The sequence shown here is derived from an EMBL/GenBank/DDBJ whole genome shotgun (WGS) entry which is preliminary data.</text>
</comment>
<accession>A0ABW3T2A0</accession>
<dbReference type="InterPro" id="IPR042171">
    <property type="entry name" value="Acyl-CoA_hotdog"/>
</dbReference>
<evidence type="ECO:0000313" key="3">
    <source>
        <dbReference type="EMBL" id="MFD1190361.1"/>
    </source>
</evidence>
<dbReference type="Proteomes" id="UP001597216">
    <property type="component" value="Unassembled WGS sequence"/>
</dbReference>
<proteinExistence type="predicted"/>
<dbReference type="Pfam" id="PF13622">
    <property type="entry name" value="4HBT_3"/>
    <property type="match status" value="1"/>
</dbReference>
<gene>
    <name evidence="3" type="ORF">ACFQ27_07195</name>
</gene>
<organism evidence="3 4">
    <name type="scientific">Phenylobacterium conjunctum</name>
    <dbReference type="NCBI Taxonomy" id="1298959"/>
    <lineage>
        <taxon>Bacteria</taxon>
        <taxon>Pseudomonadati</taxon>
        <taxon>Pseudomonadota</taxon>
        <taxon>Alphaproteobacteria</taxon>
        <taxon>Caulobacterales</taxon>
        <taxon>Caulobacteraceae</taxon>
        <taxon>Phenylobacterium</taxon>
    </lineage>
</organism>
<dbReference type="InterPro" id="IPR049449">
    <property type="entry name" value="TesB_ACOT8-like_N"/>
</dbReference>
<protein>
    <submittedName>
        <fullName evidence="3">Thioesterase family protein</fullName>
    </submittedName>
</protein>
<dbReference type="Pfam" id="PF20789">
    <property type="entry name" value="4HBT_3C"/>
    <property type="match status" value="1"/>
</dbReference>